<name>A0A382LFT9_9ZZZZ</name>
<protein>
    <submittedName>
        <fullName evidence="1">Uncharacterized protein</fullName>
    </submittedName>
</protein>
<dbReference type="AlphaFoldDB" id="A0A382LFT9"/>
<evidence type="ECO:0000313" key="1">
    <source>
        <dbReference type="EMBL" id="SVC33982.1"/>
    </source>
</evidence>
<proteinExistence type="predicted"/>
<sequence>MINRITLLLFIGLAWGESIDIDNNIVRYNPRENSFINNDSLQADLKVSEFIATLQDSSAMLRGDIIKKVLYNINKYNKKKNEYFLLKKRYNTGIETEDGLGRKVIESNYLINNSEAWYMGALLVIVLPAAPWLREMQKQQEIDREMENKSYYSGDGANPEFYEGMVTLGIKPGIIIGIIGYLGSQIKLGEKEYFIEHTIIQEPKLSDALSKEEITLLILAYNSLVDE</sequence>
<dbReference type="EMBL" id="UINC01085963">
    <property type="protein sequence ID" value="SVC33982.1"/>
    <property type="molecule type" value="Genomic_DNA"/>
</dbReference>
<reference evidence="1" key="1">
    <citation type="submission" date="2018-05" db="EMBL/GenBank/DDBJ databases">
        <authorList>
            <person name="Lanie J.A."/>
            <person name="Ng W.-L."/>
            <person name="Kazmierczak K.M."/>
            <person name="Andrzejewski T.M."/>
            <person name="Davidsen T.M."/>
            <person name="Wayne K.J."/>
            <person name="Tettelin H."/>
            <person name="Glass J.I."/>
            <person name="Rusch D."/>
            <person name="Podicherti R."/>
            <person name="Tsui H.-C.T."/>
            <person name="Winkler M.E."/>
        </authorList>
    </citation>
    <scope>NUCLEOTIDE SEQUENCE</scope>
</reference>
<organism evidence="1">
    <name type="scientific">marine metagenome</name>
    <dbReference type="NCBI Taxonomy" id="408172"/>
    <lineage>
        <taxon>unclassified sequences</taxon>
        <taxon>metagenomes</taxon>
        <taxon>ecological metagenomes</taxon>
    </lineage>
</organism>
<accession>A0A382LFT9</accession>
<gene>
    <name evidence="1" type="ORF">METZ01_LOCUS286836</name>
</gene>